<evidence type="ECO:0000313" key="3">
    <source>
        <dbReference type="Proteomes" id="UP000030746"/>
    </source>
</evidence>
<evidence type="ECO:0000313" key="2">
    <source>
        <dbReference type="EMBL" id="ESP05468.1"/>
    </source>
</evidence>
<keyword evidence="1" id="KW-0175">Coiled coil</keyword>
<dbReference type="Proteomes" id="UP000030746">
    <property type="component" value="Unassembled WGS sequence"/>
</dbReference>
<feature type="coiled-coil region" evidence="1">
    <location>
        <begin position="147"/>
        <end position="185"/>
    </location>
</feature>
<dbReference type="PANTHER" id="PTHR19378">
    <property type="entry name" value="GOLGIN- RELATED"/>
    <property type="match status" value="1"/>
</dbReference>
<dbReference type="InterPro" id="IPR026206">
    <property type="entry name" value="HAUS3"/>
</dbReference>
<gene>
    <name evidence="2" type="ORF">LOTGIDRAFT_228044</name>
</gene>
<dbReference type="GO" id="GO:0051225">
    <property type="term" value="P:spindle assembly"/>
    <property type="evidence" value="ECO:0007669"/>
    <property type="project" value="InterPro"/>
</dbReference>
<proteinExistence type="predicted"/>
<evidence type="ECO:0000256" key="1">
    <source>
        <dbReference type="SAM" id="Coils"/>
    </source>
</evidence>
<organism evidence="2 3">
    <name type="scientific">Lottia gigantea</name>
    <name type="common">Giant owl limpet</name>
    <dbReference type="NCBI Taxonomy" id="225164"/>
    <lineage>
        <taxon>Eukaryota</taxon>
        <taxon>Metazoa</taxon>
        <taxon>Spiralia</taxon>
        <taxon>Lophotrochozoa</taxon>
        <taxon>Mollusca</taxon>
        <taxon>Gastropoda</taxon>
        <taxon>Patellogastropoda</taxon>
        <taxon>Lottioidea</taxon>
        <taxon>Lottiidae</taxon>
        <taxon>Lottia</taxon>
    </lineage>
</organism>
<dbReference type="KEGG" id="lgi:LOTGIDRAFT_228044"/>
<dbReference type="CTD" id="20247515"/>
<sequence>MGRRFTTLNLSRDLLSGVTWYGRIKKLNETYLVMEDPVLTSNKYERGTIDTRDTSTSRLHQIIDQGPTNNDEKQLFLTYSSLLEGGEKLHHCHQASKTTMLSTATKYYDKIHLLESNLKTCEETIYKGSSTTSGHPVLSPPHVQESIKQLEDLLQKLEASIVEKLREINNKKAALQKDNLLMREKTLFVDFLINPGRIQQALEKLSNRLHAMSVQ</sequence>
<dbReference type="HOGENOM" id="CLU_1284578_0_0_1"/>
<dbReference type="EMBL" id="KB199650">
    <property type="protein sequence ID" value="ESP05468.1"/>
    <property type="molecule type" value="Genomic_DNA"/>
</dbReference>
<keyword evidence="3" id="KW-1185">Reference proteome</keyword>
<dbReference type="GO" id="GO:0031023">
    <property type="term" value="P:microtubule organizing center organization"/>
    <property type="evidence" value="ECO:0007669"/>
    <property type="project" value="TreeGrafter"/>
</dbReference>
<reference evidence="2 3" key="1">
    <citation type="journal article" date="2013" name="Nature">
        <title>Insights into bilaterian evolution from three spiralian genomes.</title>
        <authorList>
            <person name="Simakov O."/>
            <person name="Marletaz F."/>
            <person name="Cho S.J."/>
            <person name="Edsinger-Gonzales E."/>
            <person name="Havlak P."/>
            <person name="Hellsten U."/>
            <person name="Kuo D.H."/>
            <person name="Larsson T."/>
            <person name="Lv J."/>
            <person name="Arendt D."/>
            <person name="Savage R."/>
            <person name="Osoegawa K."/>
            <person name="de Jong P."/>
            <person name="Grimwood J."/>
            <person name="Chapman J.A."/>
            <person name="Shapiro H."/>
            <person name="Aerts A."/>
            <person name="Otillar R.P."/>
            <person name="Terry A.Y."/>
            <person name="Boore J.L."/>
            <person name="Grigoriev I.V."/>
            <person name="Lindberg D.R."/>
            <person name="Seaver E.C."/>
            <person name="Weisblat D.A."/>
            <person name="Putnam N.H."/>
            <person name="Rokhsar D.S."/>
        </authorList>
    </citation>
    <scope>NUCLEOTIDE SEQUENCE [LARGE SCALE GENOMIC DNA]</scope>
</reference>
<dbReference type="GO" id="GO:0070652">
    <property type="term" value="C:HAUS complex"/>
    <property type="evidence" value="ECO:0007669"/>
    <property type="project" value="InterPro"/>
</dbReference>
<dbReference type="GO" id="GO:0005815">
    <property type="term" value="C:microtubule organizing center"/>
    <property type="evidence" value="ECO:0007669"/>
    <property type="project" value="TreeGrafter"/>
</dbReference>
<dbReference type="PANTHER" id="PTHR19378:SF0">
    <property type="entry name" value="HAUS AUGMIN-LIKE COMPLEX SUBUNIT 3"/>
    <property type="match status" value="1"/>
</dbReference>
<dbReference type="GeneID" id="20247515"/>
<dbReference type="AlphaFoldDB" id="V4B4Q9"/>
<dbReference type="GO" id="GO:0072686">
    <property type="term" value="C:mitotic spindle"/>
    <property type="evidence" value="ECO:0007669"/>
    <property type="project" value="TreeGrafter"/>
</dbReference>
<protein>
    <submittedName>
        <fullName evidence="2">Uncharacterized protein</fullName>
    </submittedName>
</protein>
<name>V4B4Q9_LOTGI</name>
<accession>V4B4Q9</accession>
<dbReference type="OrthoDB" id="2159690at2759"/>
<dbReference type="STRING" id="225164.V4B4Q9"/>
<dbReference type="RefSeq" id="XP_009044013.1">
    <property type="nucleotide sequence ID" value="XM_009045765.1"/>
</dbReference>